<evidence type="ECO:0000256" key="1">
    <source>
        <dbReference type="SAM" id="MobiDB-lite"/>
    </source>
</evidence>
<feature type="compositionally biased region" description="Pro residues" evidence="1">
    <location>
        <begin position="26"/>
        <end position="35"/>
    </location>
</feature>
<dbReference type="Proteomes" id="UP000053732">
    <property type="component" value="Unassembled WGS sequence"/>
</dbReference>
<dbReference type="EMBL" id="HG793174">
    <property type="protein sequence ID" value="CRL29870.1"/>
    <property type="molecule type" value="Genomic_DNA"/>
</dbReference>
<feature type="compositionally biased region" description="Polar residues" evidence="1">
    <location>
        <begin position="90"/>
        <end position="105"/>
    </location>
</feature>
<protein>
    <submittedName>
        <fullName evidence="2">Str. FM013</fullName>
    </submittedName>
</protein>
<sequence length="105" mass="11651">MYGVPRCRTALKFNNPPGHTAKHSAPSPPTPPTPIIKPRKSQHSPQIQKNNPKITSRSTIPSPIGPLDPWRCVLKRLQSSQPICSDTEPQKPTTQRLSSRSSRII</sequence>
<reference evidence="2 3" key="1">
    <citation type="journal article" date="2014" name="Nat. Commun.">
        <title>Multiple recent horizontal transfers of a large genomic region in cheese making fungi.</title>
        <authorList>
            <person name="Cheeseman K."/>
            <person name="Ropars J."/>
            <person name="Renault P."/>
            <person name="Dupont J."/>
            <person name="Gouzy J."/>
            <person name="Branca A."/>
            <person name="Abraham A.L."/>
            <person name="Ceppi M."/>
            <person name="Conseiller E."/>
            <person name="Debuchy R."/>
            <person name="Malagnac F."/>
            <person name="Goarin A."/>
            <person name="Silar P."/>
            <person name="Lacoste S."/>
            <person name="Sallet E."/>
            <person name="Bensimon A."/>
            <person name="Giraud T."/>
            <person name="Brygoo Y."/>
        </authorList>
    </citation>
    <scope>NUCLEOTIDE SEQUENCE [LARGE SCALE GENOMIC DNA]</scope>
    <source>
        <strain evidence="3">FM 013</strain>
    </source>
</reference>
<accession>A0A0G4PTS2</accession>
<gene>
    <name evidence="2" type="ORF">PCAMFM013_S041g000012</name>
</gene>
<feature type="compositionally biased region" description="Polar residues" evidence="1">
    <location>
        <begin position="43"/>
        <end position="61"/>
    </location>
</feature>
<evidence type="ECO:0000313" key="2">
    <source>
        <dbReference type="EMBL" id="CRL29870.1"/>
    </source>
</evidence>
<organism evidence="2 3">
    <name type="scientific">Penicillium camemberti (strain FM 013)</name>
    <dbReference type="NCBI Taxonomy" id="1429867"/>
    <lineage>
        <taxon>Eukaryota</taxon>
        <taxon>Fungi</taxon>
        <taxon>Dikarya</taxon>
        <taxon>Ascomycota</taxon>
        <taxon>Pezizomycotina</taxon>
        <taxon>Eurotiomycetes</taxon>
        <taxon>Eurotiomycetidae</taxon>
        <taxon>Eurotiales</taxon>
        <taxon>Aspergillaceae</taxon>
        <taxon>Penicillium</taxon>
    </lineage>
</organism>
<feature type="region of interest" description="Disordered" evidence="1">
    <location>
        <begin position="1"/>
        <end position="105"/>
    </location>
</feature>
<dbReference type="AlphaFoldDB" id="A0A0G4PTS2"/>
<proteinExistence type="predicted"/>
<keyword evidence="3" id="KW-1185">Reference proteome</keyword>
<name>A0A0G4PTS2_PENC3</name>
<evidence type="ECO:0000313" key="3">
    <source>
        <dbReference type="Proteomes" id="UP000053732"/>
    </source>
</evidence>